<evidence type="ECO:0000313" key="5">
    <source>
        <dbReference type="EMBL" id="KAK3381016.1"/>
    </source>
</evidence>
<evidence type="ECO:0000256" key="2">
    <source>
        <dbReference type="SAM" id="SignalP"/>
    </source>
</evidence>
<keyword evidence="6" id="KW-1185">Reference proteome</keyword>
<reference evidence="5" key="2">
    <citation type="submission" date="2023-06" db="EMBL/GenBank/DDBJ databases">
        <authorList>
            <consortium name="Lawrence Berkeley National Laboratory"/>
            <person name="Haridas S."/>
            <person name="Hensen N."/>
            <person name="Bonometti L."/>
            <person name="Westerberg I."/>
            <person name="Brannstrom I.O."/>
            <person name="Guillou S."/>
            <person name="Cros-Aarteil S."/>
            <person name="Calhoun S."/>
            <person name="Kuo A."/>
            <person name="Mondo S."/>
            <person name="Pangilinan J."/>
            <person name="Riley R."/>
            <person name="LaButti K."/>
            <person name="Andreopoulos B."/>
            <person name="Lipzen A."/>
            <person name="Chen C."/>
            <person name="Yanf M."/>
            <person name="Daum C."/>
            <person name="Ng V."/>
            <person name="Clum A."/>
            <person name="Steindorff A."/>
            <person name="Ohm R."/>
            <person name="Martin F."/>
            <person name="Silar P."/>
            <person name="Natvig D."/>
            <person name="Lalanne C."/>
            <person name="Gautier V."/>
            <person name="Ament-velasquez S.L."/>
            <person name="Kruys A."/>
            <person name="Hutchinson M.I."/>
            <person name="Powell A.J."/>
            <person name="Barry K."/>
            <person name="Miller A.N."/>
            <person name="Grigoriev I.V."/>
            <person name="Debuchy R."/>
            <person name="Gladieux P."/>
            <person name="Thoren M.H."/>
            <person name="Johannesson H."/>
        </authorList>
    </citation>
    <scope>NUCLEOTIDE SEQUENCE</scope>
    <source>
        <strain evidence="5">CBS 232.78</strain>
    </source>
</reference>
<dbReference type="InterPro" id="IPR055647">
    <property type="entry name" value="DUF7223"/>
</dbReference>
<evidence type="ECO:0000313" key="6">
    <source>
        <dbReference type="Proteomes" id="UP001285441"/>
    </source>
</evidence>
<organism evidence="5 6">
    <name type="scientific">Podospora didyma</name>
    <dbReference type="NCBI Taxonomy" id="330526"/>
    <lineage>
        <taxon>Eukaryota</taxon>
        <taxon>Fungi</taxon>
        <taxon>Dikarya</taxon>
        <taxon>Ascomycota</taxon>
        <taxon>Pezizomycotina</taxon>
        <taxon>Sordariomycetes</taxon>
        <taxon>Sordariomycetidae</taxon>
        <taxon>Sordariales</taxon>
        <taxon>Podosporaceae</taxon>
        <taxon>Podospora</taxon>
    </lineage>
</organism>
<sequence>MFVVLPKTTCFLFLFALTTVALDLVPIPPHHPSLSQKRQTDGTPYVDDDGTLHLLDYESFYWGGNGGDNMIYANLTLFYKEEYEFIIGMERFESLLKNVTCGSDMTLEFKDESSFAQASTIWNWVNDDVNNTFVMVSRRCSNDGQREPFLVSNMHFDPQQLTVFLDIESKEWIDIAKNYTFHIGYAPAVDRSSLFERGGAPDFTMSLASDFSTNLFKQNISNLDISLDCTRCGTAGQLLVDFDLNVGIPPKLSMKVNPQDVAAFMQLTMSVTGQLTKPLEWEKTLVSIPIEGITIPHIAKIGAFLDIEVGFGIKALSGSVSAGFGAEMSLSNDAVIDVDVFHLSKGKFSGWKPAVSALPFSLGTKVQGGVQLYAQPSVSLSAVAFDHGLELSLDLKMPFVDVDFAVIASTAGVCGSKKTVGVDLKASTGVDLSVQLAKTGGMATPLWEQSLFNKAWPLFSHCYPFGPENAIELGGGSASSTMRTTTNGNISPQPTSLLSTEAPKPTFPSQTRYQNSTASTSRSPLLYKDQMKLWTTKHANLTLPSRTATNSVIRSPTHLAVFLTRKS</sequence>
<feature type="region of interest" description="Disordered" evidence="1">
    <location>
        <begin position="476"/>
        <end position="521"/>
    </location>
</feature>
<proteinExistence type="predicted"/>
<dbReference type="Pfam" id="PF23865">
    <property type="entry name" value="DUF7223"/>
    <property type="match status" value="1"/>
</dbReference>
<protein>
    <submittedName>
        <fullName evidence="5">Uncharacterized protein</fullName>
    </submittedName>
</protein>
<dbReference type="Pfam" id="PF22974">
    <property type="entry name" value="DUF7029"/>
    <property type="match status" value="1"/>
</dbReference>
<dbReference type="InterPro" id="IPR054293">
    <property type="entry name" value="DUF7029"/>
</dbReference>
<feature type="chain" id="PRO_5042090209" evidence="2">
    <location>
        <begin position="22"/>
        <end position="567"/>
    </location>
</feature>
<keyword evidence="2" id="KW-0732">Signal</keyword>
<feature type="compositionally biased region" description="Polar residues" evidence="1">
    <location>
        <begin position="507"/>
        <end position="521"/>
    </location>
</feature>
<feature type="compositionally biased region" description="Polar residues" evidence="1">
    <location>
        <begin position="478"/>
        <end position="499"/>
    </location>
</feature>
<dbReference type="Proteomes" id="UP001285441">
    <property type="component" value="Unassembled WGS sequence"/>
</dbReference>
<feature type="domain" description="DUF7223" evidence="4">
    <location>
        <begin position="205"/>
        <end position="464"/>
    </location>
</feature>
<dbReference type="AlphaFoldDB" id="A0AAE0NGB0"/>
<dbReference type="EMBL" id="JAULSW010000005">
    <property type="protein sequence ID" value="KAK3381016.1"/>
    <property type="molecule type" value="Genomic_DNA"/>
</dbReference>
<accession>A0AAE0NGB0</accession>
<evidence type="ECO:0000256" key="1">
    <source>
        <dbReference type="SAM" id="MobiDB-lite"/>
    </source>
</evidence>
<feature type="signal peptide" evidence="2">
    <location>
        <begin position="1"/>
        <end position="21"/>
    </location>
</feature>
<evidence type="ECO:0000259" key="4">
    <source>
        <dbReference type="Pfam" id="PF23865"/>
    </source>
</evidence>
<gene>
    <name evidence="5" type="ORF">B0H63DRAFT_510951</name>
</gene>
<evidence type="ECO:0000259" key="3">
    <source>
        <dbReference type="Pfam" id="PF22974"/>
    </source>
</evidence>
<name>A0AAE0NGB0_9PEZI</name>
<feature type="domain" description="DUF7029" evidence="3">
    <location>
        <begin position="83"/>
        <end position="180"/>
    </location>
</feature>
<reference evidence="5" key="1">
    <citation type="journal article" date="2023" name="Mol. Phylogenet. Evol.">
        <title>Genome-scale phylogeny and comparative genomics of the fungal order Sordariales.</title>
        <authorList>
            <person name="Hensen N."/>
            <person name="Bonometti L."/>
            <person name="Westerberg I."/>
            <person name="Brannstrom I.O."/>
            <person name="Guillou S."/>
            <person name="Cros-Aarteil S."/>
            <person name="Calhoun S."/>
            <person name="Haridas S."/>
            <person name="Kuo A."/>
            <person name="Mondo S."/>
            <person name="Pangilinan J."/>
            <person name="Riley R."/>
            <person name="LaButti K."/>
            <person name="Andreopoulos B."/>
            <person name="Lipzen A."/>
            <person name="Chen C."/>
            <person name="Yan M."/>
            <person name="Daum C."/>
            <person name="Ng V."/>
            <person name="Clum A."/>
            <person name="Steindorff A."/>
            <person name="Ohm R.A."/>
            <person name="Martin F."/>
            <person name="Silar P."/>
            <person name="Natvig D.O."/>
            <person name="Lalanne C."/>
            <person name="Gautier V."/>
            <person name="Ament-Velasquez S.L."/>
            <person name="Kruys A."/>
            <person name="Hutchinson M.I."/>
            <person name="Powell A.J."/>
            <person name="Barry K."/>
            <person name="Miller A.N."/>
            <person name="Grigoriev I.V."/>
            <person name="Debuchy R."/>
            <person name="Gladieux P."/>
            <person name="Hiltunen Thoren M."/>
            <person name="Johannesson H."/>
        </authorList>
    </citation>
    <scope>NUCLEOTIDE SEQUENCE</scope>
    <source>
        <strain evidence="5">CBS 232.78</strain>
    </source>
</reference>
<comment type="caution">
    <text evidence="5">The sequence shown here is derived from an EMBL/GenBank/DDBJ whole genome shotgun (WGS) entry which is preliminary data.</text>
</comment>